<organism evidence="1 2">
    <name type="scientific">Plectus sambesii</name>
    <dbReference type="NCBI Taxonomy" id="2011161"/>
    <lineage>
        <taxon>Eukaryota</taxon>
        <taxon>Metazoa</taxon>
        <taxon>Ecdysozoa</taxon>
        <taxon>Nematoda</taxon>
        <taxon>Chromadorea</taxon>
        <taxon>Plectida</taxon>
        <taxon>Plectina</taxon>
        <taxon>Plectoidea</taxon>
        <taxon>Plectidae</taxon>
        <taxon>Plectus</taxon>
    </lineage>
</organism>
<accession>A0A914VB41</accession>
<name>A0A914VB41_9BILA</name>
<proteinExistence type="predicted"/>
<dbReference type="Proteomes" id="UP000887566">
    <property type="component" value="Unplaced"/>
</dbReference>
<protein>
    <submittedName>
        <fullName evidence="2">Secreted protein</fullName>
    </submittedName>
</protein>
<keyword evidence="1" id="KW-1185">Reference proteome</keyword>
<dbReference type="WBParaSite" id="PSAMB.scaffold173size69370.g2858.t1">
    <property type="protein sequence ID" value="PSAMB.scaffold173size69370.g2858.t1"/>
    <property type="gene ID" value="PSAMB.scaffold173size69370.g2858"/>
</dbReference>
<dbReference type="AlphaFoldDB" id="A0A914VB41"/>
<sequence>MKLKRRSLQQWILPVMLYECETWATIEAAEMRAAVAQRRFERRMISVRLLVCRSNAWLRGATRLKNVVKCARRRKQNWASKVARMTSDRWPKQLVEWRPFN</sequence>
<reference evidence="2" key="1">
    <citation type="submission" date="2022-11" db="UniProtKB">
        <authorList>
            <consortium name="WormBaseParasite"/>
        </authorList>
    </citation>
    <scope>IDENTIFICATION</scope>
</reference>
<evidence type="ECO:0000313" key="2">
    <source>
        <dbReference type="WBParaSite" id="PSAMB.scaffold173size69370.g2858.t1"/>
    </source>
</evidence>
<evidence type="ECO:0000313" key="1">
    <source>
        <dbReference type="Proteomes" id="UP000887566"/>
    </source>
</evidence>